<dbReference type="GO" id="GO:0016787">
    <property type="term" value="F:hydrolase activity"/>
    <property type="evidence" value="ECO:0007669"/>
    <property type="project" value="UniProtKB-KW"/>
</dbReference>
<proteinExistence type="predicted"/>
<dbReference type="PRINTS" id="PR00111">
    <property type="entry name" value="ABHYDROLASE"/>
</dbReference>
<keyword evidence="1 3" id="KW-0378">Hydrolase</keyword>
<dbReference type="Gene3D" id="3.40.50.1820">
    <property type="entry name" value="alpha/beta hydrolase"/>
    <property type="match status" value="1"/>
</dbReference>
<name>A0ABZ2ND90_9BACI</name>
<dbReference type="PANTHER" id="PTHR43798">
    <property type="entry name" value="MONOACYLGLYCEROL LIPASE"/>
    <property type="match status" value="1"/>
</dbReference>
<dbReference type="InterPro" id="IPR050266">
    <property type="entry name" value="AB_hydrolase_sf"/>
</dbReference>
<dbReference type="InterPro" id="IPR000639">
    <property type="entry name" value="Epox_hydrolase-like"/>
</dbReference>
<dbReference type="PANTHER" id="PTHR43798:SF31">
    <property type="entry name" value="AB HYDROLASE SUPERFAMILY PROTEIN YCLE"/>
    <property type="match status" value="1"/>
</dbReference>
<organism evidence="3 4">
    <name type="scientific">Metabacillus sediminis</name>
    <dbReference type="NCBI Taxonomy" id="3117746"/>
    <lineage>
        <taxon>Bacteria</taxon>
        <taxon>Bacillati</taxon>
        <taxon>Bacillota</taxon>
        <taxon>Bacilli</taxon>
        <taxon>Bacillales</taxon>
        <taxon>Bacillaceae</taxon>
        <taxon>Metabacillus</taxon>
    </lineage>
</organism>
<dbReference type="Proteomes" id="UP001377337">
    <property type="component" value="Chromosome"/>
</dbReference>
<dbReference type="InterPro" id="IPR000073">
    <property type="entry name" value="AB_hydrolase_1"/>
</dbReference>
<keyword evidence="4" id="KW-1185">Reference proteome</keyword>
<accession>A0ABZ2ND90</accession>
<sequence length="268" mass="29886">MNRYELTKNERTITYVDEGVGDPVIFLHGFCGSADYWKYVIPEMAEKHRVLAVNLRGHGGSSTEKESYGVEEMADDIRLVLDDLEIQSASIFGHSLGGYVALAFAEKYPDRVTSFGLVHSTAYPDSEDARRGREAGMEKIEKEGIKPFVDGLVPKLFAEHNRTGEEADFAKQIGYHTPTTGAIASLEAMKNRQDRRRIIEISDVPVLLLAGEKDEVIAPEKTFTANGPHIYQSVLNGAGHMGMLEEPETFVKVLKDFLENFVHPKPKE</sequence>
<dbReference type="RefSeq" id="WP_035406227.1">
    <property type="nucleotide sequence ID" value="NZ_CP147407.1"/>
</dbReference>
<evidence type="ECO:0000259" key="2">
    <source>
        <dbReference type="Pfam" id="PF00561"/>
    </source>
</evidence>
<feature type="domain" description="AB hydrolase-1" evidence="2">
    <location>
        <begin position="23"/>
        <end position="247"/>
    </location>
</feature>
<dbReference type="InterPro" id="IPR029058">
    <property type="entry name" value="AB_hydrolase_fold"/>
</dbReference>
<reference evidence="3 4" key="1">
    <citation type="submission" date="2024-02" db="EMBL/GenBank/DDBJ databases">
        <title>Seven novel Bacillus-like species.</title>
        <authorList>
            <person name="Liu G."/>
        </authorList>
    </citation>
    <scope>NUCLEOTIDE SEQUENCE [LARGE SCALE GENOMIC DNA]</scope>
    <source>
        <strain evidence="3 4">FJAT-52054</strain>
    </source>
</reference>
<evidence type="ECO:0000313" key="3">
    <source>
        <dbReference type="EMBL" id="WXB95225.1"/>
    </source>
</evidence>
<evidence type="ECO:0000313" key="4">
    <source>
        <dbReference type="Proteomes" id="UP001377337"/>
    </source>
</evidence>
<dbReference type="PRINTS" id="PR00412">
    <property type="entry name" value="EPOXHYDRLASE"/>
</dbReference>
<gene>
    <name evidence="3" type="ORF">WCV65_11610</name>
</gene>
<dbReference type="EMBL" id="CP147407">
    <property type="protein sequence ID" value="WXB95225.1"/>
    <property type="molecule type" value="Genomic_DNA"/>
</dbReference>
<protein>
    <submittedName>
        <fullName evidence="3">Alpha/beta hydrolase</fullName>
    </submittedName>
</protein>
<evidence type="ECO:0000256" key="1">
    <source>
        <dbReference type="ARBA" id="ARBA00022801"/>
    </source>
</evidence>
<dbReference type="SUPFAM" id="SSF53474">
    <property type="entry name" value="alpha/beta-Hydrolases"/>
    <property type="match status" value="1"/>
</dbReference>
<dbReference type="Pfam" id="PF00561">
    <property type="entry name" value="Abhydrolase_1"/>
    <property type="match status" value="1"/>
</dbReference>